<evidence type="ECO:0008006" key="4">
    <source>
        <dbReference type="Google" id="ProtNLM"/>
    </source>
</evidence>
<evidence type="ECO:0000256" key="1">
    <source>
        <dbReference type="SAM" id="Phobius"/>
    </source>
</evidence>
<reference evidence="2 3" key="1">
    <citation type="journal article" date="2019" name="mSystems">
        <title>Life at home and on the roam: Genomic adaptions reflect the dual lifestyle of an intracellular, facultative symbiont.</title>
        <authorList>
            <person name="Burgsdorf I."/>
        </authorList>
    </citation>
    <scope>NUCLEOTIDE SEQUENCE [LARGE SCALE GENOMIC DNA]</scope>
    <source>
        <strain evidence="2">277cV</strain>
    </source>
</reference>
<dbReference type="PROSITE" id="PS51257">
    <property type="entry name" value="PROKAR_LIPOPROTEIN"/>
    <property type="match status" value="1"/>
</dbReference>
<gene>
    <name evidence="2" type="ORF">ERJ67_03585</name>
</gene>
<evidence type="ECO:0000313" key="2">
    <source>
        <dbReference type="EMBL" id="TGG93731.1"/>
    </source>
</evidence>
<keyword evidence="1" id="KW-1133">Transmembrane helix</keyword>
<feature type="transmembrane region" description="Helical" evidence="1">
    <location>
        <begin position="25"/>
        <end position="43"/>
    </location>
</feature>
<keyword evidence="1" id="KW-0472">Membrane</keyword>
<dbReference type="AlphaFoldDB" id="A0A524RPI5"/>
<feature type="transmembrane region" description="Helical" evidence="1">
    <location>
        <begin position="49"/>
        <end position="71"/>
    </location>
</feature>
<protein>
    <recommendedName>
        <fullName evidence="4">2TM domain-containing protein</fullName>
    </recommendedName>
</protein>
<sequence>MPLRINEEPDPGNPRYRDLERRINLALHTSLFAACNSGLWFAQQLQPRWHHLGLFTAAWSLALLLHLLIVLRLRVPARKS</sequence>
<keyword evidence="1" id="KW-0812">Transmembrane</keyword>
<dbReference type="EMBL" id="SRMO01000050">
    <property type="protein sequence ID" value="TGG93731.1"/>
    <property type="molecule type" value="Genomic_DNA"/>
</dbReference>
<accession>A0A524RPI5</accession>
<dbReference type="Proteomes" id="UP000317990">
    <property type="component" value="Unassembled WGS sequence"/>
</dbReference>
<name>A0A524RPI5_9CHRO</name>
<evidence type="ECO:0000313" key="3">
    <source>
        <dbReference type="Proteomes" id="UP000317990"/>
    </source>
</evidence>
<organism evidence="2 3">
    <name type="scientific">Aphanocapsa feldmannii 277cV</name>
    <dbReference type="NCBI Taxonomy" id="2507553"/>
    <lineage>
        <taxon>Bacteria</taxon>
        <taxon>Bacillati</taxon>
        <taxon>Cyanobacteriota</taxon>
        <taxon>Cyanophyceae</taxon>
        <taxon>Oscillatoriophycideae</taxon>
        <taxon>Chroococcales</taxon>
        <taxon>Microcystaceae</taxon>
        <taxon>Aphanocapsa</taxon>
    </lineage>
</organism>
<proteinExistence type="predicted"/>
<comment type="caution">
    <text evidence="2">The sequence shown here is derived from an EMBL/GenBank/DDBJ whole genome shotgun (WGS) entry which is preliminary data.</text>
</comment>